<comment type="caution">
    <text evidence="1">The sequence shown here is derived from an EMBL/GenBank/DDBJ whole genome shotgun (WGS) entry which is preliminary data.</text>
</comment>
<sequence>MKYNIIVSDSNSQVKGTTIYGDSTYITIASGVTATAITNEESTTTPDGVMFIG</sequence>
<proteinExistence type="predicted"/>
<reference evidence="1 2" key="1">
    <citation type="submission" date="2011-10" db="EMBL/GenBank/DDBJ databases">
        <title>Genome Sequence of Commensalibacter intestini A911, isolated from Drosophila gut.</title>
        <authorList>
            <person name="Lee W.-J."/>
            <person name="Kim E.-K."/>
        </authorList>
    </citation>
    <scope>NUCLEOTIDE SEQUENCE [LARGE SCALE GENOMIC DNA]</scope>
    <source>
        <strain evidence="1 2">A911</strain>
    </source>
</reference>
<gene>
    <name evidence="1" type="ORF">CIN_16080</name>
</gene>
<evidence type="ECO:0000313" key="2">
    <source>
        <dbReference type="Proteomes" id="UP000005939"/>
    </source>
</evidence>
<dbReference type="EMBL" id="AGFR01000009">
    <property type="protein sequence ID" value="EHD13416.1"/>
    <property type="molecule type" value="Genomic_DNA"/>
</dbReference>
<protein>
    <submittedName>
        <fullName evidence="1">Uncharacterized protein</fullName>
    </submittedName>
</protein>
<dbReference type="AlphaFoldDB" id="G6F1W2"/>
<dbReference type="Proteomes" id="UP000005939">
    <property type="component" value="Unassembled WGS sequence"/>
</dbReference>
<evidence type="ECO:0000313" key="1">
    <source>
        <dbReference type="EMBL" id="EHD13416.1"/>
    </source>
</evidence>
<organism evidence="1 2">
    <name type="scientific">Commensalibacter intestini A911</name>
    <dbReference type="NCBI Taxonomy" id="1088868"/>
    <lineage>
        <taxon>Bacteria</taxon>
        <taxon>Pseudomonadati</taxon>
        <taxon>Pseudomonadota</taxon>
        <taxon>Alphaproteobacteria</taxon>
        <taxon>Acetobacterales</taxon>
        <taxon>Acetobacteraceae</taxon>
    </lineage>
</organism>
<name>G6F1W2_9PROT</name>
<accession>G6F1W2</accession>